<dbReference type="EMBL" id="CAJJDN010000116">
    <property type="protein sequence ID" value="CAD8118220.1"/>
    <property type="molecule type" value="Genomic_DNA"/>
</dbReference>
<sequence>MERNCLIPQHYDQQILAYCVTEGCKKPARVVCFKCVNDHSGHQMIQLQEEQRFLQQPNIVYTMIRSKLDLMKRHFLKGISALEEVLLKNYVPESLNNIGNQQITNKINCILKLERVQKLINDRLDNIFENTLKQVKITYQDLTTGNEFQCYEQLQKQNYQEATRLIDETLQQNSKNIFLKLAKAEICSVQKRCQDARRIYEEVLGQDDSNPWAYFELNKLLNDQERR</sequence>
<accession>A0A8S1QUQ0</accession>
<dbReference type="OrthoDB" id="297251at2759"/>
<evidence type="ECO:0000313" key="1">
    <source>
        <dbReference type="EMBL" id="CAD8118220.1"/>
    </source>
</evidence>
<proteinExistence type="predicted"/>
<organism evidence="1 2">
    <name type="scientific">Paramecium sonneborni</name>
    <dbReference type="NCBI Taxonomy" id="65129"/>
    <lineage>
        <taxon>Eukaryota</taxon>
        <taxon>Sar</taxon>
        <taxon>Alveolata</taxon>
        <taxon>Ciliophora</taxon>
        <taxon>Intramacronucleata</taxon>
        <taxon>Oligohymenophorea</taxon>
        <taxon>Peniculida</taxon>
        <taxon>Parameciidae</taxon>
        <taxon>Paramecium</taxon>
    </lineage>
</organism>
<evidence type="ECO:0008006" key="3">
    <source>
        <dbReference type="Google" id="ProtNLM"/>
    </source>
</evidence>
<reference evidence="1" key="1">
    <citation type="submission" date="2021-01" db="EMBL/GenBank/DDBJ databases">
        <authorList>
            <consortium name="Genoscope - CEA"/>
            <person name="William W."/>
        </authorList>
    </citation>
    <scope>NUCLEOTIDE SEQUENCE</scope>
</reference>
<evidence type="ECO:0000313" key="2">
    <source>
        <dbReference type="Proteomes" id="UP000692954"/>
    </source>
</evidence>
<gene>
    <name evidence="1" type="ORF">PSON_ATCC_30995.1.T1160125</name>
</gene>
<dbReference type="Proteomes" id="UP000692954">
    <property type="component" value="Unassembled WGS sequence"/>
</dbReference>
<protein>
    <recommendedName>
        <fullName evidence="3">Tetratricopeptide repeat protein</fullName>
    </recommendedName>
</protein>
<keyword evidence="2" id="KW-1185">Reference proteome</keyword>
<name>A0A8S1QUQ0_9CILI</name>
<comment type="caution">
    <text evidence="1">The sequence shown here is derived from an EMBL/GenBank/DDBJ whole genome shotgun (WGS) entry which is preliminary data.</text>
</comment>
<dbReference type="AlphaFoldDB" id="A0A8S1QUQ0"/>